<dbReference type="AlphaFoldDB" id="A0A4Y2J5C7"/>
<evidence type="ECO:0000313" key="1">
    <source>
        <dbReference type="EMBL" id="GBM84376.1"/>
    </source>
</evidence>
<sequence>MRPELQAHSSSNFRTTPIGGRLTLDGFFIPQDSIHERSCVESSLNPGFYGLAAKKQLKTSKIKELRLNTRPSNLGRIRNNTT</sequence>
<name>A0A4Y2J5C7_ARAVE</name>
<dbReference type="EMBL" id="BGPR01003155">
    <property type="protein sequence ID" value="GBM84376.1"/>
    <property type="molecule type" value="Genomic_DNA"/>
</dbReference>
<proteinExistence type="predicted"/>
<dbReference type="Proteomes" id="UP000499080">
    <property type="component" value="Unassembled WGS sequence"/>
</dbReference>
<comment type="caution">
    <text evidence="1">The sequence shown here is derived from an EMBL/GenBank/DDBJ whole genome shotgun (WGS) entry which is preliminary data.</text>
</comment>
<evidence type="ECO:0000313" key="2">
    <source>
        <dbReference type="Proteomes" id="UP000499080"/>
    </source>
</evidence>
<protein>
    <submittedName>
        <fullName evidence="1">Uncharacterized protein</fullName>
    </submittedName>
</protein>
<keyword evidence="2" id="KW-1185">Reference proteome</keyword>
<reference evidence="1 2" key="1">
    <citation type="journal article" date="2019" name="Sci. Rep.">
        <title>Orb-weaving spider Araneus ventricosus genome elucidates the spidroin gene catalogue.</title>
        <authorList>
            <person name="Kono N."/>
            <person name="Nakamura H."/>
            <person name="Ohtoshi R."/>
            <person name="Moran D.A.P."/>
            <person name="Shinohara A."/>
            <person name="Yoshida Y."/>
            <person name="Fujiwara M."/>
            <person name="Mori M."/>
            <person name="Tomita M."/>
            <person name="Arakawa K."/>
        </authorList>
    </citation>
    <scope>NUCLEOTIDE SEQUENCE [LARGE SCALE GENOMIC DNA]</scope>
</reference>
<organism evidence="1 2">
    <name type="scientific">Araneus ventricosus</name>
    <name type="common">Orbweaver spider</name>
    <name type="synonym">Epeira ventricosa</name>
    <dbReference type="NCBI Taxonomy" id="182803"/>
    <lineage>
        <taxon>Eukaryota</taxon>
        <taxon>Metazoa</taxon>
        <taxon>Ecdysozoa</taxon>
        <taxon>Arthropoda</taxon>
        <taxon>Chelicerata</taxon>
        <taxon>Arachnida</taxon>
        <taxon>Araneae</taxon>
        <taxon>Araneomorphae</taxon>
        <taxon>Entelegynae</taxon>
        <taxon>Araneoidea</taxon>
        <taxon>Araneidae</taxon>
        <taxon>Araneus</taxon>
    </lineage>
</organism>
<gene>
    <name evidence="1" type="ORF">AVEN_28702_1</name>
</gene>
<accession>A0A4Y2J5C7</accession>